<gene>
    <name evidence="2" type="ORF">CLUMA_CG019014</name>
</gene>
<feature type="chain" id="PRO_5012633757" evidence="1">
    <location>
        <begin position="21"/>
        <end position="278"/>
    </location>
</feature>
<evidence type="ECO:0000313" key="2">
    <source>
        <dbReference type="EMBL" id="CRL06235.1"/>
    </source>
</evidence>
<evidence type="ECO:0000313" key="3">
    <source>
        <dbReference type="Proteomes" id="UP000183832"/>
    </source>
</evidence>
<sequence length="278" mass="31722">MKYSLFLISSLVWMTSNVECAKTDSTFDRSKCELKYLKDGNFLPADIPFVAPTTSCDLLTSVIDTTMSKVRSDYEKLTFDGKCVEKALRDIKVPKFWFLNNAYAAASNINKADKAKHIERVRQQAIEESTNAVSSCVDTQAFEHLFNLIYPENIADEEDARQDYCVRKYVLDNNLVDKSYKLKLNPRSLDTSKISCDPIINESRIQAEESFYKKRSFSQDKIICIRAAFKKGKYYDNIALVMVLEGSSITNTQKEAERAKFIAAMVQYTKDKVACVDE</sequence>
<accession>A0A1J1J128</accession>
<feature type="signal peptide" evidence="1">
    <location>
        <begin position="1"/>
        <end position="20"/>
    </location>
</feature>
<organism evidence="2 3">
    <name type="scientific">Clunio marinus</name>
    <dbReference type="NCBI Taxonomy" id="568069"/>
    <lineage>
        <taxon>Eukaryota</taxon>
        <taxon>Metazoa</taxon>
        <taxon>Ecdysozoa</taxon>
        <taxon>Arthropoda</taxon>
        <taxon>Hexapoda</taxon>
        <taxon>Insecta</taxon>
        <taxon>Pterygota</taxon>
        <taxon>Neoptera</taxon>
        <taxon>Endopterygota</taxon>
        <taxon>Diptera</taxon>
        <taxon>Nematocera</taxon>
        <taxon>Chironomoidea</taxon>
        <taxon>Chironomidae</taxon>
        <taxon>Clunio</taxon>
    </lineage>
</organism>
<evidence type="ECO:0000256" key="1">
    <source>
        <dbReference type="SAM" id="SignalP"/>
    </source>
</evidence>
<dbReference type="AlphaFoldDB" id="A0A1J1J128"/>
<keyword evidence="3" id="KW-1185">Reference proteome</keyword>
<reference evidence="2 3" key="1">
    <citation type="submission" date="2015-04" db="EMBL/GenBank/DDBJ databases">
        <authorList>
            <person name="Syromyatnikov M.Y."/>
            <person name="Popov V.N."/>
        </authorList>
    </citation>
    <scope>NUCLEOTIDE SEQUENCE [LARGE SCALE GENOMIC DNA]</scope>
</reference>
<protein>
    <submittedName>
        <fullName evidence="2">CLUMA_CG019014, isoform A</fullName>
    </submittedName>
</protein>
<name>A0A1J1J128_9DIPT</name>
<proteinExistence type="predicted"/>
<dbReference type="EMBL" id="CVRI01000066">
    <property type="protein sequence ID" value="CRL06235.1"/>
    <property type="molecule type" value="Genomic_DNA"/>
</dbReference>
<keyword evidence="1" id="KW-0732">Signal</keyword>
<dbReference type="Proteomes" id="UP000183832">
    <property type="component" value="Unassembled WGS sequence"/>
</dbReference>